<reference evidence="3 4" key="1">
    <citation type="submission" date="2021-07" db="EMBL/GenBank/DDBJ databases">
        <title>Paenibacillus radiodurans sp. nov., isolated from the southeastern edge of Tengger Desert.</title>
        <authorList>
            <person name="Zhang G."/>
        </authorList>
    </citation>
    <scope>NUCLEOTIDE SEQUENCE [LARGE SCALE GENOMIC DNA]</scope>
    <source>
        <strain evidence="3 4">DT7-4</strain>
    </source>
</reference>
<dbReference type="Pfam" id="PF13692">
    <property type="entry name" value="Glyco_trans_1_4"/>
    <property type="match status" value="1"/>
</dbReference>
<dbReference type="PANTHER" id="PTHR12526:SF629">
    <property type="entry name" value="TEICHURONIC ACID BIOSYNTHESIS GLYCOSYLTRANSFERASE TUAH-RELATED"/>
    <property type="match status" value="1"/>
</dbReference>
<organism evidence="3 4">
    <name type="scientific">Paenibacillus oenotherae</name>
    <dbReference type="NCBI Taxonomy" id="1435645"/>
    <lineage>
        <taxon>Bacteria</taxon>
        <taxon>Bacillati</taxon>
        <taxon>Bacillota</taxon>
        <taxon>Bacilli</taxon>
        <taxon>Bacillales</taxon>
        <taxon>Paenibacillaceae</taxon>
        <taxon>Paenibacillus</taxon>
    </lineage>
</organism>
<proteinExistence type="predicted"/>
<evidence type="ECO:0000256" key="1">
    <source>
        <dbReference type="ARBA" id="ARBA00022676"/>
    </source>
</evidence>
<keyword evidence="4" id="KW-1185">Reference proteome</keyword>
<keyword evidence="1 3" id="KW-0328">Glycosyltransferase</keyword>
<comment type="caution">
    <text evidence="3">The sequence shown here is derived from an EMBL/GenBank/DDBJ whole genome shotgun (WGS) entry which is preliminary data.</text>
</comment>
<sequence>MNILFLCNYMLEDVMTERHNRNTFAQSANNKINQIVSALTSNDHQVTLLSSGLVNNRSGRFYKRFKSRECGHLHYASIIDLPILNTVSSLLSMVALVASIRKTMKVDYIIFWNYKPEVAVAAYLCKKLFGIKIIVDYEDGYFSLNQLGFKSKIFNLAEKLVSRHVDGAILISKSLISRIHNKPYMILNGLTNKKVMDYSYHGVKSEKITLMYAGGLDYERGIDVLLEALKYTKQEFTLYITGQGPLADTLSGDCDPRVEYLGYLEYEETIRRMHEADILINPQRETIAFANASFPSKIFDYLATGNLIISSNVADMKAFAKQAFYIYENDNPQQLSACIDQSIRDIQHNSNDDKLTRIRQLKQEFLPENVGMKISATLLN</sequence>
<dbReference type="Gene3D" id="3.40.50.2000">
    <property type="entry name" value="Glycogen Phosphorylase B"/>
    <property type="match status" value="2"/>
</dbReference>
<dbReference type="Proteomes" id="UP000812277">
    <property type="component" value="Unassembled WGS sequence"/>
</dbReference>
<evidence type="ECO:0000256" key="2">
    <source>
        <dbReference type="ARBA" id="ARBA00022679"/>
    </source>
</evidence>
<dbReference type="EMBL" id="JAHZIJ010000016">
    <property type="protein sequence ID" value="MBW7476723.1"/>
    <property type="molecule type" value="Genomic_DNA"/>
</dbReference>
<dbReference type="PANTHER" id="PTHR12526">
    <property type="entry name" value="GLYCOSYLTRANSFERASE"/>
    <property type="match status" value="1"/>
</dbReference>
<protein>
    <submittedName>
        <fullName evidence="3">Glycosyltransferase</fullName>
        <ecNumber evidence="3">2.4.-.-</ecNumber>
    </submittedName>
</protein>
<dbReference type="GO" id="GO:0016757">
    <property type="term" value="F:glycosyltransferase activity"/>
    <property type="evidence" value="ECO:0007669"/>
    <property type="project" value="UniProtKB-KW"/>
</dbReference>
<dbReference type="RefSeq" id="WP_219873975.1">
    <property type="nucleotide sequence ID" value="NZ_JAHZIJ010000016.1"/>
</dbReference>
<accession>A0ABS7DC44</accession>
<dbReference type="SUPFAM" id="SSF53756">
    <property type="entry name" value="UDP-Glycosyltransferase/glycogen phosphorylase"/>
    <property type="match status" value="1"/>
</dbReference>
<name>A0ABS7DC44_9BACL</name>
<keyword evidence="2 3" id="KW-0808">Transferase</keyword>
<dbReference type="EC" id="2.4.-.-" evidence="3"/>
<evidence type="ECO:0000313" key="3">
    <source>
        <dbReference type="EMBL" id="MBW7476723.1"/>
    </source>
</evidence>
<evidence type="ECO:0000313" key="4">
    <source>
        <dbReference type="Proteomes" id="UP000812277"/>
    </source>
</evidence>
<gene>
    <name evidence="3" type="ORF">K0T92_18555</name>
</gene>